<keyword evidence="3 9" id="KW-0813">Transport</keyword>
<dbReference type="SUPFAM" id="SSF161098">
    <property type="entry name" value="MetI-like"/>
    <property type="match status" value="2"/>
</dbReference>
<evidence type="ECO:0000313" key="11">
    <source>
        <dbReference type="EMBL" id="GGX58206.1"/>
    </source>
</evidence>
<keyword evidence="6" id="KW-0029">Amino-acid transport</keyword>
<evidence type="ECO:0000256" key="1">
    <source>
        <dbReference type="ARBA" id="ARBA00004429"/>
    </source>
</evidence>
<keyword evidence="8 9" id="KW-0472">Membrane</keyword>
<evidence type="ECO:0000256" key="6">
    <source>
        <dbReference type="ARBA" id="ARBA00022970"/>
    </source>
</evidence>
<dbReference type="GO" id="GO:0043190">
    <property type="term" value="C:ATP-binding cassette (ABC) transporter complex"/>
    <property type="evidence" value="ECO:0007669"/>
    <property type="project" value="InterPro"/>
</dbReference>
<evidence type="ECO:0000313" key="12">
    <source>
        <dbReference type="Proteomes" id="UP000626148"/>
    </source>
</evidence>
<evidence type="ECO:0000256" key="9">
    <source>
        <dbReference type="RuleBase" id="RU363032"/>
    </source>
</evidence>
<dbReference type="GO" id="GO:0022857">
    <property type="term" value="F:transmembrane transporter activity"/>
    <property type="evidence" value="ECO:0007669"/>
    <property type="project" value="InterPro"/>
</dbReference>
<feature type="transmembrane region" description="Helical" evidence="9">
    <location>
        <begin position="265"/>
        <end position="288"/>
    </location>
</feature>
<comment type="subcellular location">
    <subcellularLocation>
        <location evidence="1">Cell inner membrane</location>
        <topology evidence="1">Multi-pass membrane protein</topology>
    </subcellularLocation>
    <subcellularLocation>
        <location evidence="9">Cell membrane</location>
        <topology evidence="9">Multi-pass membrane protein</topology>
    </subcellularLocation>
</comment>
<dbReference type="InterPro" id="IPR035906">
    <property type="entry name" value="MetI-like_sf"/>
</dbReference>
<evidence type="ECO:0000256" key="4">
    <source>
        <dbReference type="ARBA" id="ARBA00022475"/>
    </source>
</evidence>
<dbReference type="InterPro" id="IPR043429">
    <property type="entry name" value="ArtM/GltK/GlnP/TcyL/YhdX-like"/>
</dbReference>
<evidence type="ECO:0000256" key="2">
    <source>
        <dbReference type="ARBA" id="ARBA00010072"/>
    </source>
</evidence>
<proteinExistence type="inferred from homology"/>
<dbReference type="CDD" id="cd06261">
    <property type="entry name" value="TM_PBP2"/>
    <property type="match status" value="1"/>
</dbReference>
<dbReference type="PANTHER" id="PTHR30614">
    <property type="entry name" value="MEMBRANE COMPONENT OF AMINO ACID ABC TRANSPORTER"/>
    <property type="match status" value="1"/>
</dbReference>
<keyword evidence="4" id="KW-1003">Cell membrane</keyword>
<feature type="transmembrane region" description="Helical" evidence="9">
    <location>
        <begin position="98"/>
        <end position="118"/>
    </location>
</feature>
<feature type="domain" description="ABC transmembrane type-1" evidence="10">
    <location>
        <begin position="92"/>
        <end position="384"/>
    </location>
</feature>
<keyword evidence="7 9" id="KW-1133">Transmembrane helix</keyword>
<reference evidence="11" key="1">
    <citation type="journal article" date="2014" name="Int. J. Syst. Evol. Microbiol.">
        <title>Complete genome sequence of Corynebacterium casei LMG S-19264T (=DSM 44701T), isolated from a smear-ripened cheese.</title>
        <authorList>
            <consortium name="US DOE Joint Genome Institute (JGI-PGF)"/>
            <person name="Walter F."/>
            <person name="Albersmeier A."/>
            <person name="Kalinowski J."/>
            <person name="Ruckert C."/>
        </authorList>
    </citation>
    <scope>NUCLEOTIDE SEQUENCE</scope>
    <source>
        <strain evidence="11">KCTC 22169</strain>
    </source>
</reference>
<dbReference type="Proteomes" id="UP000626148">
    <property type="component" value="Unassembled WGS sequence"/>
</dbReference>
<evidence type="ECO:0000256" key="8">
    <source>
        <dbReference type="ARBA" id="ARBA00023136"/>
    </source>
</evidence>
<sequence>MTQNQTNQAAANPVMTLLYDKTVRSIIYQILVFGGVFLMGWYLVNNTLTNLEQQDIATGFGFLEKEAAFGISESLIQYTPESSYGRALVVGVLNTLKVSITGIILATILGTFIGIGLVSKNWLLRFLGKTYIETFRNIPLLLQLFFWYSVVTNAFPSPRNALNPIDGVFLTNRGLYLPVPAENPVWTAVLIALVAGIAGFFLLRKWALKRLEATGEVFPYLSVGLGVIVAVPLLTWLVSGAPTELNTPELTGFNFSGGLNMSPEFFTLLLGLTVYTATYIAEIVRSGIQSVPKGQNEAATSLGLKPSWVMRLIILPQALRVIIPPMTNQYLNLTKNSSLAVAIGYPDLVSISNTTMNQTGQAVEAVVIFMSIYLSISLLISLFMNWYNKRMALVER</sequence>
<dbReference type="NCBIfam" id="TIGR01726">
    <property type="entry name" value="HEQRo_perm_3TM"/>
    <property type="match status" value="1"/>
</dbReference>
<organism evidence="11 12">
    <name type="scientific">Saccharospirillum salsuginis</name>
    <dbReference type="NCBI Taxonomy" id="418750"/>
    <lineage>
        <taxon>Bacteria</taxon>
        <taxon>Pseudomonadati</taxon>
        <taxon>Pseudomonadota</taxon>
        <taxon>Gammaproteobacteria</taxon>
        <taxon>Oceanospirillales</taxon>
        <taxon>Saccharospirillaceae</taxon>
        <taxon>Saccharospirillum</taxon>
    </lineage>
</organism>
<feature type="transmembrane region" description="Helical" evidence="9">
    <location>
        <begin position="26"/>
        <end position="44"/>
    </location>
</feature>
<dbReference type="PANTHER" id="PTHR30614:SF37">
    <property type="entry name" value="AMINO-ACID ABC TRANSPORTER PERMEASE PROTEIN YHDX-RELATED"/>
    <property type="match status" value="1"/>
</dbReference>
<dbReference type="PROSITE" id="PS50928">
    <property type="entry name" value="ABC_TM1"/>
    <property type="match status" value="1"/>
</dbReference>
<dbReference type="Pfam" id="PF00528">
    <property type="entry name" value="BPD_transp_1"/>
    <property type="match status" value="1"/>
</dbReference>
<keyword evidence="12" id="KW-1185">Reference proteome</keyword>
<dbReference type="InterPro" id="IPR000515">
    <property type="entry name" value="MetI-like"/>
</dbReference>
<dbReference type="EMBL" id="BMXR01000006">
    <property type="protein sequence ID" value="GGX58206.1"/>
    <property type="molecule type" value="Genomic_DNA"/>
</dbReference>
<evidence type="ECO:0000259" key="10">
    <source>
        <dbReference type="PROSITE" id="PS50928"/>
    </source>
</evidence>
<comment type="caution">
    <text evidence="11">The sequence shown here is derived from an EMBL/GenBank/DDBJ whole genome shotgun (WGS) entry which is preliminary data.</text>
</comment>
<feature type="transmembrane region" description="Helical" evidence="9">
    <location>
        <begin position="217"/>
        <end position="238"/>
    </location>
</feature>
<dbReference type="AlphaFoldDB" id="A0A918KDN5"/>
<keyword evidence="5 9" id="KW-0812">Transmembrane</keyword>
<dbReference type="InterPro" id="IPR010065">
    <property type="entry name" value="AA_ABC_transptr_permease_3TM"/>
</dbReference>
<dbReference type="GO" id="GO:0006865">
    <property type="term" value="P:amino acid transport"/>
    <property type="evidence" value="ECO:0007669"/>
    <property type="project" value="UniProtKB-KW"/>
</dbReference>
<feature type="transmembrane region" description="Helical" evidence="9">
    <location>
        <begin position="138"/>
        <end position="155"/>
    </location>
</feature>
<feature type="transmembrane region" description="Helical" evidence="9">
    <location>
        <begin position="365"/>
        <end position="387"/>
    </location>
</feature>
<protein>
    <submittedName>
        <fullName evidence="11">ABC transporter permease</fullName>
    </submittedName>
</protein>
<evidence type="ECO:0000256" key="7">
    <source>
        <dbReference type="ARBA" id="ARBA00022989"/>
    </source>
</evidence>
<gene>
    <name evidence="11" type="ORF">GCM10007392_27460</name>
</gene>
<evidence type="ECO:0000256" key="5">
    <source>
        <dbReference type="ARBA" id="ARBA00022692"/>
    </source>
</evidence>
<dbReference type="Gene3D" id="1.10.3720.10">
    <property type="entry name" value="MetI-like"/>
    <property type="match status" value="1"/>
</dbReference>
<comment type="similarity">
    <text evidence="2">Belongs to the binding-protein-dependent transport system permease family. HisMQ subfamily.</text>
</comment>
<evidence type="ECO:0000256" key="3">
    <source>
        <dbReference type="ARBA" id="ARBA00022448"/>
    </source>
</evidence>
<name>A0A918KDN5_9GAMM</name>
<reference evidence="11" key="2">
    <citation type="submission" date="2020-09" db="EMBL/GenBank/DDBJ databases">
        <authorList>
            <person name="Sun Q."/>
            <person name="Kim S."/>
        </authorList>
    </citation>
    <scope>NUCLEOTIDE SEQUENCE</scope>
    <source>
        <strain evidence="11">KCTC 22169</strain>
    </source>
</reference>
<feature type="transmembrane region" description="Helical" evidence="9">
    <location>
        <begin position="185"/>
        <end position="205"/>
    </location>
</feature>
<dbReference type="RefSeq" id="WP_189609586.1">
    <property type="nucleotide sequence ID" value="NZ_BMXR01000006.1"/>
</dbReference>
<accession>A0A918KDN5</accession>